<dbReference type="OrthoDB" id="378730at2"/>
<feature type="domain" description="FIST C-domain" evidence="2">
    <location>
        <begin position="221"/>
        <end position="357"/>
    </location>
</feature>
<feature type="domain" description="FIST" evidence="1">
    <location>
        <begin position="30"/>
        <end position="220"/>
    </location>
</feature>
<evidence type="ECO:0000259" key="2">
    <source>
        <dbReference type="SMART" id="SM01204"/>
    </source>
</evidence>
<dbReference type="PANTHER" id="PTHR40252">
    <property type="entry name" value="BLR0328 PROTEIN"/>
    <property type="match status" value="1"/>
</dbReference>
<dbReference type="PATRIC" id="fig|1121439.3.peg.864"/>
<dbReference type="Proteomes" id="UP000014975">
    <property type="component" value="Unassembled WGS sequence"/>
</dbReference>
<dbReference type="SMART" id="SM00897">
    <property type="entry name" value="FIST"/>
    <property type="match status" value="1"/>
</dbReference>
<keyword evidence="4" id="KW-1185">Reference proteome</keyword>
<gene>
    <name evidence="3" type="ORF">dsat_2468</name>
</gene>
<dbReference type="Pfam" id="PF10442">
    <property type="entry name" value="FIST_C"/>
    <property type="match status" value="1"/>
</dbReference>
<name>S7TET3_9BACT</name>
<organism evidence="3 4">
    <name type="scientific">Alkalidesulfovibrio alkalitolerans DSM 16529</name>
    <dbReference type="NCBI Taxonomy" id="1121439"/>
    <lineage>
        <taxon>Bacteria</taxon>
        <taxon>Pseudomonadati</taxon>
        <taxon>Thermodesulfobacteriota</taxon>
        <taxon>Desulfovibrionia</taxon>
        <taxon>Desulfovibrionales</taxon>
        <taxon>Desulfovibrionaceae</taxon>
        <taxon>Alkalidesulfovibrio</taxon>
    </lineage>
</organism>
<evidence type="ECO:0008006" key="5">
    <source>
        <dbReference type="Google" id="ProtNLM"/>
    </source>
</evidence>
<dbReference type="eggNOG" id="COG3287">
    <property type="taxonomic scope" value="Bacteria"/>
</dbReference>
<protein>
    <recommendedName>
        <fullName evidence="5">FIST C domain-containing protein</fullName>
    </recommendedName>
</protein>
<dbReference type="SMART" id="SM01204">
    <property type="entry name" value="FIST_C"/>
    <property type="match status" value="1"/>
</dbReference>
<dbReference type="InterPro" id="IPR013702">
    <property type="entry name" value="FIST_domain_N"/>
</dbReference>
<accession>S7TET3</accession>
<reference evidence="3 4" key="1">
    <citation type="journal article" date="2013" name="Genome Announc.">
        <title>Draft genome sequences for three mercury-methylating, sulfate-reducing bacteria.</title>
        <authorList>
            <person name="Brown S.D."/>
            <person name="Hurt R.A.Jr."/>
            <person name="Gilmour C.C."/>
            <person name="Elias D.A."/>
        </authorList>
    </citation>
    <scope>NUCLEOTIDE SEQUENCE [LARGE SCALE GENOMIC DNA]</scope>
    <source>
        <strain evidence="3 4">DSM 16529</strain>
    </source>
</reference>
<proteinExistence type="predicted"/>
<evidence type="ECO:0000313" key="4">
    <source>
        <dbReference type="Proteomes" id="UP000014975"/>
    </source>
</evidence>
<dbReference type="InterPro" id="IPR019494">
    <property type="entry name" value="FIST_C"/>
</dbReference>
<evidence type="ECO:0000259" key="1">
    <source>
        <dbReference type="SMART" id="SM00897"/>
    </source>
</evidence>
<dbReference type="Pfam" id="PF08495">
    <property type="entry name" value="FIST"/>
    <property type="match status" value="1"/>
</dbReference>
<dbReference type="PANTHER" id="PTHR40252:SF2">
    <property type="entry name" value="BLR0328 PROTEIN"/>
    <property type="match status" value="1"/>
</dbReference>
<sequence length="375" mass="39608">MKAGASFSGHEESLAAGREAAKCAVAACGPPVLTLVFITDAYDPEQVLAGVRAVVGSSRIAGFCCGGVITAAGLHSQGVGVLALNGDFEAVTTLQNDLGRDPYGIGQKAGRAARESGLSSGTAIVMPDGFQANLPKMLRGLYSQLGPDFQYIGGGAGDNLKFFQTHQFTEQGVSRDALAVTLVHGLEVGVGIGHGWTPMGDPLAISRSEDKRVYEINGAPAFQEYARRLGLGQRDRFAYAAMEHPLGFPNISGQFVIRDPLRVNDDDSIDFITEIPSQAVGYVMECSIEGLIDTARKAARAAILPGGKPMFMLLFDCISRAMLMGDRFDEEIRALCETVGPDLPILGALTFGEIGSHDNVPLFHNKTTVVAVGST</sequence>
<comment type="caution">
    <text evidence="3">The sequence shown here is derived from an EMBL/GenBank/DDBJ whole genome shotgun (WGS) entry which is preliminary data.</text>
</comment>
<dbReference type="AlphaFoldDB" id="S7TET3"/>
<dbReference type="EMBL" id="ATHI01000005">
    <property type="protein sequence ID" value="EPR35105.1"/>
    <property type="molecule type" value="Genomic_DNA"/>
</dbReference>
<dbReference type="STRING" id="1121439.dsat_2468"/>
<evidence type="ECO:0000313" key="3">
    <source>
        <dbReference type="EMBL" id="EPR35105.1"/>
    </source>
</evidence>
<dbReference type="RefSeq" id="WP_020886354.1">
    <property type="nucleotide sequence ID" value="NZ_ATHI01000005.1"/>
</dbReference>